<dbReference type="RefSeq" id="WP_076330569.1">
    <property type="nucleotide sequence ID" value="NZ_MRTJ01000001.1"/>
</dbReference>
<reference evidence="1 2" key="1">
    <citation type="submission" date="2016-11" db="EMBL/GenBank/DDBJ databases">
        <title>Paenibacillus species isolates.</title>
        <authorList>
            <person name="Beno S.M."/>
        </authorList>
    </citation>
    <scope>NUCLEOTIDE SEQUENCE [LARGE SCALE GENOMIC DNA]</scope>
    <source>
        <strain evidence="1 2">FSL H8-0246</strain>
    </source>
</reference>
<evidence type="ECO:0000313" key="1">
    <source>
        <dbReference type="EMBL" id="OMF17205.1"/>
    </source>
</evidence>
<comment type="caution">
    <text evidence="1">The sequence shown here is derived from an EMBL/GenBank/DDBJ whole genome shotgun (WGS) entry which is preliminary data.</text>
</comment>
<accession>A0A1R1C513</accession>
<gene>
    <name evidence="1" type="ORF">BK131_04370</name>
</gene>
<sequence length="161" mass="18259">MNNQYEQVKEFHNAFNQTMPNKPTALTCNDDPAAIIYYLNQLNPVCKNMKIEGLGGEVVRRASWMLEELIEFMESDTIESQADALIDLIYFAIGTFTLIGVKPEALFNIVHAANMGKLHEDGKPRFDEQGKIVKPAGWEDKYAPEPKIIEELKRQIAEAQT</sequence>
<dbReference type="OrthoDB" id="9810101at2"/>
<evidence type="ECO:0000313" key="2">
    <source>
        <dbReference type="Proteomes" id="UP000187134"/>
    </source>
</evidence>
<dbReference type="EMBL" id="MRTJ01000001">
    <property type="protein sequence ID" value="OMF17205.1"/>
    <property type="molecule type" value="Genomic_DNA"/>
</dbReference>
<dbReference type="Proteomes" id="UP000187134">
    <property type="component" value="Unassembled WGS sequence"/>
</dbReference>
<dbReference type="Pfam" id="PF01503">
    <property type="entry name" value="PRA-PH"/>
    <property type="match status" value="1"/>
</dbReference>
<dbReference type="AlphaFoldDB" id="A0A1R1C513"/>
<evidence type="ECO:0008006" key="3">
    <source>
        <dbReference type="Google" id="ProtNLM"/>
    </source>
</evidence>
<dbReference type="InterPro" id="IPR021130">
    <property type="entry name" value="PRib-ATP_PPHydrolase-like"/>
</dbReference>
<name>A0A1R1C513_PAEAM</name>
<organism evidence="1 2">
    <name type="scientific">Paenibacillus amylolyticus</name>
    <dbReference type="NCBI Taxonomy" id="1451"/>
    <lineage>
        <taxon>Bacteria</taxon>
        <taxon>Bacillati</taxon>
        <taxon>Bacillota</taxon>
        <taxon>Bacilli</taxon>
        <taxon>Bacillales</taxon>
        <taxon>Paenibacillaceae</taxon>
        <taxon>Paenibacillus</taxon>
    </lineage>
</organism>
<dbReference type="Gene3D" id="1.10.3420.10">
    <property type="entry name" value="putative ntp pyrophosphohydrolase like domain"/>
    <property type="match status" value="1"/>
</dbReference>
<proteinExistence type="predicted"/>
<protein>
    <recommendedName>
        <fullName evidence="3">HAD family hydrolase</fullName>
    </recommendedName>
</protein>
<dbReference type="InterPro" id="IPR023292">
    <property type="entry name" value="NTP_PyroPHydrolase-like_dom_sf"/>
</dbReference>